<organism evidence="2 3">
    <name type="scientific">Elliptochloris bilobata</name>
    <dbReference type="NCBI Taxonomy" id="381761"/>
    <lineage>
        <taxon>Eukaryota</taxon>
        <taxon>Viridiplantae</taxon>
        <taxon>Chlorophyta</taxon>
        <taxon>core chlorophytes</taxon>
        <taxon>Trebouxiophyceae</taxon>
        <taxon>Trebouxiophyceae incertae sedis</taxon>
        <taxon>Elliptochloris clade</taxon>
        <taxon>Elliptochloris</taxon>
    </lineage>
</organism>
<comment type="caution">
    <text evidence="2">The sequence shown here is derived from an EMBL/GenBank/DDBJ whole genome shotgun (WGS) entry which is preliminary data.</text>
</comment>
<evidence type="ECO:0000256" key="1">
    <source>
        <dbReference type="ARBA" id="ARBA00004430"/>
    </source>
</evidence>
<keyword evidence="3" id="KW-1185">Reference proteome</keyword>
<evidence type="ECO:0000313" key="2">
    <source>
        <dbReference type="EMBL" id="KAK9837172.1"/>
    </source>
</evidence>
<dbReference type="SUPFAM" id="SSF52047">
    <property type="entry name" value="RNI-like"/>
    <property type="match status" value="1"/>
</dbReference>
<gene>
    <name evidence="2" type="ORF">WJX81_008211</name>
</gene>
<comment type="subcellular location">
    <subcellularLocation>
        <location evidence="1">Cytoplasm</location>
        <location evidence="1">Cytoskeleton</location>
        <location evidence="1">Cilium axoneme</location>
    </subcellularLocation>
</comment>
<proteinExistence type="predicted"/>
<dbReference type="AlphaFoldDB" id="A0AAW1RU78"/>
<sequence>MGIYGVARELWQHVFELLAGQAPSSYLVEKRLWITLVGCLPRVSRTIKATLQHGSPLCWRRLPSQLTRRMLNSPVDHRVSDKTYMLTWLWKGGDAVRELSVQHHVHHHWCSSHDFVQQLTWVLHNLPALKSLEVSVRDDCERESVVECLHGLGRLQRLSLSLHTRQQPMVVPAALAALKQLRVLELGSMLGKLLFERGWQELPQLQVLELTAFARVGWMPGAGLDALPALTKLALTAVPRGLAKLSRLRSLHLGGPWGRQRHPLDMRALGPLQLCADTSLEVWLGARNYLHLRGTVRASCALATLPELRTLHLSWCCAGFVRIDRMAAPQMTAPAELRLDGAAINEVIAVIEHADAWEFPPPADDPMVSPEGWGMGAGPAKAARLAAVDGLTAVGEFKCCLPDTQNP</sequence>
<evidence type="ECO:0000313" key="3">
    <source>
        <dbReference type="Proteomes" id="UP001445335"/>
    </source>
</evidence>
<dbReference type="Gene3D" id="3.80.10.10">
    <property type="entry name" value="Ribonuclease Inhibitor"/>
    <property type="match status" value="1"/>
</dbReference>
<name>A0AAW1RU78_9CHLO</name>
<dbReference type="Proteomes" id="UP001445335">
    <property type="component" value="Unassembled WGS sequence"/>
</dbReference>
<accession>A0AAW1RU78</accession>
<dbReference type="InterPro" id="IPR032675">
    <property type="entry name" value="LRR_dom_sf"/>
</dbReference>
<reference evidence="2 3" key="1">
    <citation type="journal article" date="2024" name="Nat. Commun.">
        <title>Phylogenomics reveals the evolutionary origins of lichenization in chlorophyte algae.</title>
        <authorList>
            <person name="Puginier C."/>
            <person name="Libourel C."/>
            <person name="Otte J."/>
            <person name="Skaloud P."/>
            <person name="Haon M."/>
            <person name="Grisel S."/>
            <person name="Petersen M."/>
            <person name="Berrin J.G."/>
            <person name="Delaux P.M."/>
            <person name="Dal Grande F."/>
            <person name="Keller J."/>
        </authorList>
    </citation>
    <scope>NUCLEOTIDE SEQUENCE [LARGE SCALE GENOMIC DNA]</scope>
    <source>
        <strain evidence="2 3">SAG 245.80</strain>
    </source>
</reference>
<dbReference type="GO" id="GO:0005930">
    <property type="term" value="C:axoneme"/>
    <property type="evidence" value="ECO:0007669"/>
    <property type="project" value="UniProtKB-SubCell"/>
</dbReference>
<dbReference type="EMBL" id="JALJOU010000023">
    <property type="protein sequence ID" value="KAK9837172.1"/>
    <property type="molecule type" value="Genomic_DNA"/>
</dbReference>
<protein>
    <submittedName>
        <fullName evidence="2">Uncharacterized protein</fullName>
    </submittedName>
</protein>